<comment type="caution">
    <text evidence="4">The sequence shown here is derived from an EMBL/GenBank/DDBJ whole genome shotgun (WGS) entry which is preliminary data.</text>
</comment>
<keyword evidence="1" id="KW-0175">Coiled coil</keyword>
<dbReference type="PANTHER" id="PTHR46405:SF3">
    <property type="entry name" value="RING_U-BOX SUPERFAMILY PROTEIN"/>
    <property type="match status" value="1"/>
</dbReference>
<dbReference type="PANTHER" id="PTHR46405">
    <property type="entry name" value="OS05G0141500 PROTEIN"/>
    <property type="match status" value="1"/>
</dbReference>
<dbReference type="InterPro" id="IPR046527">
    <property type="entry name" value="PIR2-like_helical"/>
</dbReference>
<dbReference type="InterPro" id="IPR013083">
    <property type="entry name" value="Znf_RING/FYVE/PHD"/>
</dbReference>
<evidence type="ECO:0000259" key="3">
    <source>
        <dbReference type="Pfam" id="PF20235"/>
    </source>
</evidence>
<feature type="region of interest" description="Disordered" evidence="2">
    <location>
        <begin position="1"/>
        <end position="22"/>
    </location>
</feature>
<dbReference type="AlphaFoldDB" id="A0AAD8M0V6"/>
<dbReference type="Gene3D" id="3.30.40.10">
    <property type="entry name" value="Zinc/RING finger domain, C3HC4 (zinc finger)"/>
    <property type="match status" value="1"/>
</dbReference>
<reference evidence="4" key="1">
    <citation type="submission" date="2023-02" db="EMBL/GenBank/DDBJ databases">
        <title>Genome of toxic invasive species Heracleum sosnowskyi carries increased number of genes despite the absence of recent whole-genome duplications.</title>
        <authorList>
            <person name="Schelkunov M."/>
            <person name="Shtratnikova V."/>
            <person name="Makarenko M."/>
            <person name="Klepikova A."/>
            <person name="Omelchenko D."/>
            <person name="Novikova G."/>
            <person name="Obukhova E."/>
            <person name="Bogdanov V."/>
            <person name="Penin A."/>
            <person name="Logacheva M."/>
        </authorList>
    </citation>
    <scope>NUCLEOTIDE SEQUENCE</scope>
    <source>
        <strain evidence="4">Hsosn_3</strain>
        <tissue evidence="4">Leaf</tissue>
    </source>
</reference>
<accession>A0AAD8M0V6</accession>
<proteinExistence type="predicted"/>
<evidence type="ECO:0000256" key="2">
    <source>
        <dbReference type="SAM" id="MobiDB-lite"/>
    </source>
</evidence>
<reference evidence="4" key="2">
    <citation type="submission" date="2023-05" db="EMBL/GenBank/DDBJ databases">
        <authorList>
            <person name="Schelkunov M.I."/>
        </authorList>
    </citation>
    <scope>NUCLEOTIDE SEQUENCE</scope>
    <source>
        <strain evidence="4">Hsosn_3</strain>
        <tissue evidence="4">Leaf</tissue>
    </source>
</reference>
<protein>
    <submittedName>
        <fullName evidence="4">MND1-interacting protein 1</fullName>
    </submittedName>
</protein>
<dbReference type="Pfam" id="PF20235">
    <property type="entry name" value="PIR2-like_helical"/>
    <property type="match status" value="1"/>
</dbReference>
<evidence type="ECO:0000313" key="4">
    <source>
        <dbReference type="EMBL" id="KAK1356536.1"/>
    </source>
</evidence>
<feature type="coiled-coil region" evidence="1">
    <location>
        <begin position="403"/>
        <end position="521"/>
    </location>
</feature>
<keyword evidence="5" id="KW-1185">Reference proteome</keyword>
<evidence type="ECO:0000256" key="1">
    <source>
        <dbReference type="SAM" id="Coils"/>
    </source>
</evidence>
<sequence>MGQNGRGKKKRSNGRPRSRRAFHDVGNAGEFRVNQPVGGQTLAYPSGGSFNNWSDNSSEKELETQMYMNLQFVFNEAVTRLCRLGFDEKVASDAILKNGHCYGQKDVLSNMLDNTSKFLMTGKSDENRPAAFVNLQHYMDVSLGGMVFGVQRANPRLSRRDAMLCLCRASNPHFPERFHYNLLVNDLLKGNVTECTKGFTANSKSLKTQETGCSDGASLLKGDSSAGFRSGTEALVDQNELLKDAKSQDVVSSLLDIFREHDLDESIKYVALDEKDEMILGLIQQVRDLDKQVKEMEDWVQKRVTQAKTKVCNDIIELHMLRSEREETERLKKGKQTLEDFSMAKLWSMQHALSEMDLNWRKAVDQHGRINALKRKLEIEHAETIAELEASKLSASEFVSNCAEVAEREKKSFKRLLALEKQKTKLHNETAAVEEQISQLETQLVQLEATQKDAQTKQREVQKAKESSLAQLEEERRLLKATESANKRKHASLNLKIETDVQHHKDELERLELELSRLKVSSEARANPEEIVINGGSTDERMSGELNNQEDSSSDRNCFICVRKEVSVVLLPCAHQALQE</sequence>
<gene>
    <name evidence="4" type="ORF">POM88_049792</name>
</gene>
<feature type="compositionally biased region" description="Basic residues" evidence="2">
    <location>
        <begin position="1"/>
        <end position="20"/>
    </location>
</feature>
<dbReference type="Proteomes" id="UP001237642">
    <property type="component" value="Unassembled WGS sequence"/>
</dbReference>
<evidence type="ECO:0000313" key="5">
    <source>
        <dbReference type="Proteomes" id="UP001237642"/>
    </source>
</evidence>
<organism evidence="4 5">
    <name type="scientific">Heracleum sosnowskyi</name>
    <dbReference type="NCBI Taxonomy" id="360622"/>
    <lineage>
        <taxon>Eukaryota</taxon>
        <taxon>Viridiplantae</taxon>
        <taxon>Streptophyta</taxon>
        <taxon>Embryophyta</taxon>
        <taxon>Tracheophyta</taxon>
        <taxon>Spermatophyta</taxon>
        <taxon>Magnoliopsida</taxon>
        <taxon>eudicotyledons</taxon>
        <taxon>Gunneridae</taxon>
        <taxon>Pentapetalae</taxon>
        <taxon>asterids</taxon>
        <taxon>campanulids</taxon>
        <taxon>Apiales</taxon>
        <taxon>Apiaceae</taxon>
        <taxon>Apioideae</taxon>
        <taxon>apioid superclade</taxon>
        <taxon>Tordylieae</taxon>
        <taxon>Tordyliinae</taxon>
        <taxon>Heracleum</taxon>
    </lineage>
</organism>
<feature type="domain" description="PIR2-like helical" evidence="3">
    <location>
        <begin position="69"/>
        <end position="169"/>
    </location>
</feature>
<dbReference type="EMBL" id="JAUIZM010000011">
    <property type="protein sequence ID" value="KAK1356536.1"/>
    <property type="molecule type" value="Genomic_DNA"/>
</dbReference>
<dbReference type="InterPro" id="IPR046934">
    <property type="entry name" value="PIR2-like"/>
</dbReference>
<name>A0AAD8M0V6_9APIA</name>